<dbReference type="EMBL" id="CAMXCT020001408">
    <property type="protein sequence ID" value="CAL1143202.1"/>
    <property type="molecule type" value="Genomic_DNA"/>
</dbReference>
<dbReference type="EMBL" id="CAMXCT030001408">
    <property type="protein sequence ID" value="CAL4777139.1"/>
    <property type="molecule type" value="Genomic_DNA"/>
</dbReference>
<proteinExistence type="predicted"/>
<evidence type="ECO:0000256" key="1">
    <source>
        <dbReference type="SAM" id="MobiDB-lite"/>
    </source>
</evidence>
<reference evidence="3" key="2">
    <citation type="submission" date="2024-04" db="EMBL/GenBank/DDBJ databases">
        <authorList>
            <person name="Chen Y."/>
            <person name="Shah S."/>
            <person name="Dougan E. K."/>
            <person name="Thang M."/>
            <person name="Chan C."/>
        </authorList>
    </citation>
    <scope>NUCLEOTIDE SEQUENCE [LARGE SCALE GENOMIC DNA]</scope>
</reference>
<feature type="compositionally biased region" description="Basic and acidic residues" evidence="1">
    <location>
        <begin position="185"/>
        <end position="195"/>
    </location>
</feature>
<keyword evidence="4" id="KW-1185">Reference proteome</keyword>
<gene>
    <name evidence="2" type="ORF">C1SCF055_LOCUS16867</name>
</gene>
<protein>
    <submittedName>
        <fullName evidence="2">Uncharacterized protein</fullName>
    </submittedName>
</protein>
<comment type="caution">
    <text evidence="2">The sequence shown here is derived from an EMBL/GenBank/DDBJ whole genome shotgun (WGS) entry which is preliminary data.</text>
</comment>
<dbReference type="OrthoDB" id="419338at2759"/>
<reference evidence="2" key="1">
    <citation type="submission" date="2022-10" db="EMBL/GenBank/DDBJ databases">
        <authorList>
            <person name="Chen Y."/>
            <person name="Dougan E. K."/>
            <person name="Chan C."/>
            <person name="Rhodes N."/>
            <person name="Thang M."/>
        </authorList>
    </citation>
    <scope>NUCLEOTIDE SEQUENCE</scope>
</reference>
<evidence type="ECO:0000313" key="3">
    <source>
        <dbReference type="EMBL" id="CAL1143202.1"/>
    </source>
</evidence>
<evidence type="ECO:0000313" key="2">
    <source>
        <dbReference type="EMBL" id="CAI3989827.1"/>
    </source>
</evidence>
<name>A0A9P1FXH1_9DINO</name>
<feature type="region of interest" description="Disordered" evidence="1">
    <location>
        <begin position="165"/>
        <end position="204"/>
    </location>
</feature>
<dbReference type="Proteomes" id="UP001152797">
    <property type="component" value="Unassembled WGS sequence"/>
</dbReference>
<dbReference type="AlphaFoldDB" id="A0A9P1FXH1"/>
<evidence type="ECO:0000313" key="4">
    <source>
        <dbReference type="Proteomes" id="UP001152797"/>
    </source>
</evidence>
<sequence length="204" mass="22173">MRFAKHVVGLSCQMEAFDSAWVAGIFRAAAQNRPLRKQSSVLTVPAIQHLESLLGDDSLATVDRYATGVFLFAIFARARFGDLRQISSIVIDEANAGVGDHLGYLAAKCSEFCIFEDESDRKSPGGLGKASWGKTFINLAAQVNLDFSTWRPDDQAEQVTKLPLPVAQPAHSPDDWVCPPVGPLRGHEDAGREFADAQSAPWST</sequence>
<organism evidence="2">
    <name type="scientific">Cladocopium goreaui</name>
    <dbReference type="NCBI Taxonomy" id="2562237"/>
    <lineage>
        <taxon>Eukaryota</taxon>
        <taxon>Sar</taxon>
        <taxon>Alveolata</taxon>
        <taxon>Dinophyceae</taxon>
        <taxon>Suessiales</taxon>
        <taxon>Symbiodiniaceae</taxon>
        <taxon>Cladocopium</taxon>
    </lineage>
</organism>
<dbReference type="EMBL" id="CAMXCT010001408">
    <property type="protein sequence ID" value="CAI3989827.1"/>
    <property type="molecule type" value="Genomic_DNA"/>
</dbReference>
<accession>A0A9P1FXH1</accession>